<name>A0A168M193_9SPHN</name>
<dbReference type="STRING" id="1648404.CP97_14710"/>
<dbReference type="Proteomes" id="UP000059113">
    <property type="component" value="Chromosome"/>
</dbReference>
<gene>
    <name evidence="1" type="ORF">CP97_14710</name>
</gene>
<organism evidence="1 2">
    <name type="scientific">Aurantiacibacter atlanticus</name>
    <dbReference type="NCBI Taxonomy" id="1648404"/>
    <lineage>
        <taxon>Bacteria</taxon>
        <taxon>Pseudomonadati</taxon>
        <taxon>Pseudomonadota</taxon>
        <taxon>Alphaproteobacteria</taxon>
        <taxon>Sphingomonadales</taxon>
        <taxon>Erythrobacteraceae</taxon>
        <taxon>Aurantiacibacter</taxon>
    </lineage>
</organism>
<proteinExistence type="predicted"/>
<dbReference type="EMBL" id="CP011310">
    <property type="protein sequence ID" value="ANC50396.1"/>
    <property type="molecule type" value="Genomic_DNA"/>
</dbReference>
<protein>
    <submittedName>
        <fullName evidence="1">Uncharacterized protein</fullName>
    </submittedName>
</protein>
<reference evidence="2" key="2">
    <citation type="submission" date="2015-04" db="EMBL/GenBank/DDBJ databases">
        <title>The complete genome sequence of Erythrobacter sp. s21-N3.</title>
        <authorList>
            <person name="Zhuang L."/>
            <person name="Liu Y."/>
            <person name="Shao Z."/>
        </authorList>
    </citation>
    <scope>NUCLEOTIDE SEQUENCE [LARGE SCALE GENOMIC DNA]</scope>
    <source>
        <strain evidence="2">s21-N3</strain>
    </source>
</reference>
<evidence type="ECO:0000313" key="2">
    <source>
        <dbReference type="Proteomes" id="UP000059113"/>
    </source>
</evidence>
<dbReference type="OrthoDB" id="7594920at2"/>
<dbReference type="KEGG" id="ery:CP97_14710"/>
<accession>A0A168M193</accession>
<dbReference type="InterPro" id="IPR036388">
    <property type="entry name" value="WH-like_DNA-bd_sf"/>
</dbReference>
<sequence>MNSQVAIKQSYLNNAASDLSPDQIRNLAESLLRLADCIDQDWQGPEIKSIFRWPNELSKIEKNALNLAEKARQTYERRRLRNKSLPSSLLGEPAWDMLLELFMQYAGGAKVSTTSLCIASGCPPTTALRYVGLMENEGLLKRTPAETDKRLVFVELTDAGVIAIGRYLERL</sequence>
<dbReference type="SUPFAM" id="SSF46785">
    <property type="entry name" value="Winged helix' DNA-binding domain"/>
    <property type="match status" value="1"/>
</dbReference>
<evidence type="ECO:0000313" key="1">
    <source>
        <dbReference type="EMBL" id="ANC50396.1"/>
    </source>
</evidence>
<dbReference type="AlphaFoldDB" id="A0A168M193"/>
<dbReference type="PROSITE" id="PS01117">
    <property type="entry name" value="HTH_MARR_1"/>
    <property type="match status" value="1"/>
</dbReference>
<keyword evidence="2" id="KW-1185">Reference proteome</keyword>
<reference evidence="1 2" key="1">
    <citation type="journal article" date="2015" name="Int. J. Syst. Evol. Microbiol.">
        <title>Erythrobacter atlanticus sp. nov., a bacterium from ocean sediment able to degrade polycyclic aromatic hydrocarbons.</title>
        <authorList>
            <person name="Zhuang L."/>
            <person name="Liu Y."/>
            <person name="Wang L."/>
            <person name="Wang W."/>
            <person name="Shao Z."/>
        </authorList>
    </citation>
    <scope>NUCLEOTIDE SEQUENCE [LARGE SCALE GENOMIC DNA]</scope>
    <source>
        <strain evidence="2">s21-N3</strain>
    </source>
</reference>
<dbReference type="Gene3D" id="1.10.10.10">
    <property type="entry name" value="Winged helix-like DNA-binding domain superfamily/Winged helix DNA-binding domain"/>
    <property type="match status" value="1"/>
</dbReference>
<dbReference type="InterPro" id="IPR036390">
    <property type="entry name" value="WH_DNA-bd_sf"/>
</dbReference>
<dbReference type="InterPro" id="IPR023187">
    <property type="entry name" value="Tscrpt_reg_MarR-type_CS"/>
</dbReference>
<dbReference type="RefSeq" id="WP_048885351.1">
    <property type="nucleotide sequence ID" value="NZ_CP011310.1"/>
</dbReference>